<dbReference type="InterPro" id="IPR013656">
    <property type="entry name" value="PAS_4"/>
</dbReference>
<evidence type="ECO:0000256" key="5">
    <source>
        <dbReference type="SAM" id="MobiDB-lite"/>
    </source>
</evidence>
<evidence type="ECO:0000256" key="1">
    <source>
        <dbReference type="ARBA" id="ARBA00000085"/>
    </source>
</evidence>
<dbReference type="InterPro" id="IPR004358">
    <property type="entry name" value="Sig_transdc_His_kin-like_C"/>
</dbReference>
<gene>
    <name evidence="8" type="ORF">N0B51_12785</name>
</gene>
<comment type="catalytic activity">
    <reaction evidence="1">
        <text>ATP + protein L-histidine = ADP + protein N-phospho-L-histidine.</text>
        <dbReference type="EC" id="2.7.13.3"/>
    </reaction>
</comment>
<feature type="compositionally biased region" description="Basic and acidic residues" evidence="5">
    <location>
        <begin position="317"/>
        <end position="330"/>
    </location>
</feature>
<keyword evidence="3" id="KW-0808">Transferase</keyword>
<dbReference type="InterPro" id="IPR000700">
    <property type="entry name" value="PAS-assoc_C"/>
</dbReference>
<dbReference type="SUPFAM" id="SSF55785">
    <property type="entry name" value="PYP-like sensor domain (PAS domain)"/>
    <property type="match status" value="1"/>
</dbReference>
<evidence type="ECO:0000259" key="6">
    <source>
        <dbReference type="PROSITE" id="PS50109"/>
    </source>
</evidence>
<dbReference type="SMART" id="SM00086">
    <property type="entry name" value="PAC"/>
    <property type="match status" value="1"/>
</dbReference>
<proteinExistence type="predicted"/>
<evidence type="ECO:0000313" key="8">
    <source>
        <dbReference type="EMBL" id="MCT2559853.1"/>
    </source>
</evidence>
<dbReference type="InterPro" id="IPR000014">
    <property type="entry name" value="PAS"/>
</dbReference>
<evidence type="ECO:0000256" key="4">
    <source>
        <dbReference type="ARBA" id="ARBA00022777"/>
    </source>
</evidence>
<evidence type="ECO:0000256" key="3">
    <source>
        <dbReference type="ARBA" id="ARBA00022679"/>
    </source>
</evidence>
<dbReference type="InterPro" id="IPR003594">
    <property type="entry name" value="HATPase_dom"/>
</dbReference>
<name>A0A9X2W2N1_9SPHN</name>
<feature type="compositionally biased region" description="Basic and acidic residues" evidence="5">
    <location>
        <begin position="127"/>
        <end position="137"/>
    </location>
</feature>
<dbReference type="SMART" id="SM00387">
    <property type="entry name" value="HATPase_c"/>
    <property type="match status" value="1"/>
</dbReference>
<dbReference type="Pfam" id="PF08448">
    <property type="entry name" value="PAS_4"/>
    <property type="match status" value="1"/>
</dbReference>
<dbReference type="InterPro" id="IPR035965">
    <property type="entry name" value="PAS-like_dom_sf"/>
</dbReference>
<dbReference type="InterPro" id="IPR001610">
    <property type="entry name" value="PAC"/>
</dbReference>
<dbReference type="Gene3D" id="3.30.565.10">
    <property type="entry name" value="Histidine kinase-like ATPase, C-terminal domain"/>
    <property type="match status" value="2"/>
</dbReference>
<evidence type="ECO:0000313" key="9">
    <source>
        <dbReference type="Proteomes" id="UP001142648"/>
    </source>
</evidence>
<dbReference type="CDD" id="cd00130">
    <property type="entry name" value="PAS"/>
    <property type="match status" value="1"/>
</dbReference>
<organism evidence="8 9">
    <name type="scientific">Tsuneonella litorea</name>
    <dbReference type="NCBI Taxonomy" id="2976475"/>
    <lineage>
        <taxon>Bacteria</taxon>
        <taxon>Pseudomonadati</taxon>
        <taxon>Pseudomonadota</taxon>
        <taxon>Alphaproteobacteria</taxon>
        <taxon>Sphingomonadales</taxon>
        <taxon>Erythrobacteraceae</taxon>
        <taxon>Tsuneonella</taxon>
    </lineage>
</organism>
<dbReference type="InterPro" id="IPR005467">
    <property type="entry name" value="His_kinase_dom"/>
</dbReference>
<feature type="domain" description="PAC" evidence="7">
    <location>
        <begin position="74"/>
        <end position="127"/>
    </location>
</feature>
<keyword evidence="4 8" id="KW-0418">Kinase</keyword>
<dbReference type="EC" id="2.7.13.3" evidence="2"/>
<dbReference type="GO" id="GO:0004673">
    <property type="term" value="F:protein histidine kinase activity"/>
    <property type="evidence" value="ECO:0007669"/>
    <property type="project" value="UniProtKB-EC"/>
</dbReference>
<dbReference type="Pfam" id="PF02518">
    <property type="entry name" value="HATPase_c"/>
    <property type="match status" value="1"/>
</dbReference>
<protein>
    <recommendedName>
        <fullName evidence="2">histidine kinase</fullName>
        <ecNumber evidence="2">2.7.13.3</ecNumber>
    </recommendedName>
</protein>
<feature type="region of interest" description="Disordered" evidence="5">
    <location>
        <begin position="127"/>
        <end position="146"/>
    </location>
</feature>
<reference evidence="8" key="1">
    <citation type="submission" date="2022-09" db="EMBL/GenBank/DDBJ databases">
        <title>The genome sequence of Tsuneonella sp. YG55.</title>
        <authorList>
            <person name="Liu Y."/>
        </authorList>
    </citation>
    <scope>NUCLEOTIDE SEQUENCE</scope>
    <source>
        <strain evidence="8">YG55</strain>
    </source>
</reference>
<feature type="domain" description="Histidine kinase" evidence="6">
    <location>
        <begin position="215"/>
        <end position="334"/>
    </location>
</feature>
<dbReference type="NCBIfam" id="TIGR00229">
    <property type="entry name" value="sensory_box"/>
    <property type="match status" value="1"/>
</dbReference>
<dbReference type="RefSeq" id="WP_259962845.1">
    <property type="nucleotide sequence ID" value="NZ_JAOAMV010000006.1"/>
</dbReference>
<feature type="region of interest" description="Disordered" evidence="5">
    <location>
        <begin position="312"/>
        <end position="350"/>
    </location>
</feature>
<dbReference type="PANTHER" id="PTHR43047:SF78">
    <property type="entry name" value="SENSORY_REGULATORY PROTEIN RPFC"/>
    <property type="match status" value="1"/>
</dbReference>
<accession>A0A9X2W2N1</accession>
<dbReference type="InterPro" id="IPR036890">
    <property type="entry name" value="HATPase_C_sf"/>
</dbReference>
<dbReference type="EMBL" id="JAOAMV010000006">
    <property type="protein sequence ID" value="MCT2559853.1"/>
    <property type="molecule type" value="Genomic_DNA"/>
</dbReference>
<dbReference type="AlphaFoldDB" id="A0A9X2W2N1"/>
<sequence>MSQRAASTDPAVAAGWLTAIDRSQFVLELEPDGTIVRANALLCAALGHDETELIGRRHRDLFVPGVPVHASAGEPHRTIAYRAKDGRQVVVRASAIPIVGDDGRPVRLLLIGVDVSDRGVLRDVLADRDRRSSRQDRPGPACDRSGARAGAAAVLAARIDPSGRSKALAAFEGARTMLDLLEGALAEPTVEPGGDDAALTPVAIAAHVGACAGAMRPAAEDKGLVLRCEIDPDLPDLVECDPLRLRQVVLHLIGNAVRFTEKGWISVCAEPAWDDPGTLAISVADTGTGMDPGAGGGLGLAVSAEIARQMGGTLTHSSERGRGTRAELRVPLRPSGGAKGRRTGSFRLPD</sequence>
<dbReference type="PROSITE" id="PS50113">
    <property type="entry name" value="PAC"/>
    <property type="match status" value="1"/>
</dbReference>
<keyword evidence="9" id="KW-1185">Reference proteome</keyword>
<evidence type="ECO:0000259" key="7">
    <source>
        <dbReference type="PROSITE" id="PS50113"/>
    </source>
</evidence>
<comment type="caution">
    <text evidence="8">The sequence shown here is derived from an EMBL/GenBank/DDBJ whole genome shotgun (WGS) entry which is preliminary data.</text>
</comment>
<dbReference type="PRINTS" id="PR00344">
    <property type="entry name" value="BCTRLSENSOR"/>
</dbReference>
<dbReference type="Gene3D" id="3.30.450.20">
    <property type="entry name" value="PAS domain"/>
    <property type="match status" value="1"/>
</dbReference>
<dbReference type="SUPFAM" id="SSF55874">
    <property type="entry name" value="ATPase domain of HSP90 chaperone/DNA topoisomerase II/histidine kinase"/>
    <property type="match status" value="1"/>
</dbReference>
<evidence type="ECO:0000256" key="2">
    <source>
        <dbReference type="ARBA" id="ARBA00012438"/>
    </source>
</evidence>
<dbReference type="Proteomes" id="UP001142648">
    <property type="component" value="Unassembled WGS sequence"/>
</dbReference>
<dbReference type="PANTHER" id="PTHR43047">
    <property type="entry name" value="TWO-COMPONENT HISTIDINE PROTEIN KINASE"/>
    <property type="match status" value="1"/>
</dbReference>
<dbReference type="PROSITE" id="PS50109">
    <property type="entry name" value="HIS_KIN"/>
    <property type="match status" value="1"/>
</dbReference>